<keyword evidence="1" id="KW-0812">Transmembrane</keyword>
<evidence type="ECO:0000256" key="1">
    <source>
        <dbReference type="SAM" id="Phobius"/>
    </source>
</evidence>
<dbReference type="GeneID" id="20639435"/>
<gene>
    <name evidence="2" type="ORF">PHYSODRAFT_262843</name>
</gene>
<sequence length="283" mass="31427">MTWVTGEALNFFLGVFFHLCCAVAFALAPWYAAHYDTDGQDMYNLLAPPNFVLSIFVFLLTSVRSGGIVFKRQYTSLIGRVFDRITDNHCIGVLSLLTFAGCVALFLLLLGFMLVGSLRVYLAPVALTLMWYKSIPYYDELDNGLQQRPKNAINAIKLAIDEISVRVWFTWLTAATIFSFIDIAQFLEAQYFSFAVYLNLMVVLIAVAIVLYISSRDPAVAWCDAKETVETLQTVASAIAPIFAIVLAIDTTQGFYDFFVKFVPRSDVSGDADGRLNAGYGAV</sequence>
<feature type="transmembrane region" description="Helical" evidence="1">
    <location>
        <begin position="194"/>
        <end position="215"/>
    </location>
</feature>
<dbReference type="AlphaFoldDB" id="G4ZBS6"/>
<dbReference type="InParanoid" id="G4ZBS6"/>
<keyword evidence="3" id="KW-1185">Reference proteome</keyword>
<dbReference type="OMA" id="RMPERYR"/>
<accession>G4ZBS6</accession>
<dbReference type="KEGG" id="psoj:PHYSODRAFT_262843"/>
<feature type="transmembrane region" description="Helical" evidence="1">
    <location>
        <begin position="235"/>
        <end position="256"/>
    </location>
</feature>
<evidence type="ECO:0000313" key="2">
    <source>
        <dbReference type="EMBL" id="EGZ21280.1"/>
    </source>
</evidence>
<organism evidence="2 3">
    <name type="scientific">Phytophthora sojae (strain P6497)</name>
    <name type="common">Soybean stem and root rot agent</name>
    <name type="synonym">Phytophthora megasperma f. sp. glycines</name>
    <dbReference type="NCBI Taxonomy" id="1094619"/>
    <lineage>
        <taxon>Eukaryota</taxon>
        <taxon>Sar</taxon>
        <taxon>Stramenopiles</taxon>
        <taxon>Oomycota</taxon>
        <taxon>Peronosporomycetes</taxon>
        <taxon>Peronosporales</taxon>
        <taxon>Peronosporaceae</taxon>
        <taxon>Phytophthora</taxon>
    </lineage>
</organism>
<evidence type="ECO:0000313" key="3">
    <source>
        <dbReference type="Proteomes" id="UP000002640"/>
    </source>
</evidence>
<feature type="transmembrane region" description="Helical" evidence="1">
    <location>
        <begin position="12"/>
        <end position="31"/>
    </location>
</feature>
<dbReference type="RefSeq" id="XP_009523997.1">
    <property type="nucleotide sequence ID" value="XM_009525702.1"/>
</dbReference>
<proteinExistence type="predicted"/>
<keyword evidence="1" id="KW-1133">Transmembrane helix</keyword>
<feature type="transmembrane region" description="Helical" evidence="1">
    <location>
        <begin position="91"/>
        <end position="115"/>
    </location>
</feature>
<dbReference type="Proteomes" id="UP000002640">
    <property type="component" value="Unassembled WGS sequence"/>
</dbReference>
<feature type="transmembrane region" description="Helical" evidence="1">
    <location>
        <begin position="168"/>
        <end position="187"/>
    </location>
</feature>
<name>G4ZBS6_PHYSP</name>
<feature type="transmembrane region" description="Helical" evidence="1">
    <location>
        <begin position="51"/>
        <end position="70"/>
    </location>
</feature>
<dbReference type="EMBL" id="JH159153">
    <property type="protein sequence ID" value="EGZ21280.1"/>
    <property type="molecule type" value="Genomic_DNA"/>
</dbReference>
<keyword evidence="1" id="KW-0472">Membrane</keyword>
<protein>
    <submittedName>
        <fullName evidence="2">Uncharacterized protein</fullName>
    </submittedName>
</protein>
<reference evidence="2 3" key="1">
    <citation type="journal article" date="2006" name="Science">
        <title>Phytophthora genome sequences uncover evolutionary origins and mechanisms of pathogenesis.</title>
        <authorList>
            <person name="Tyler B.M."/>
            <person name="Tripathy S."/>
            <person name="Zhang X."/>
            <person name="Dehal P."/>
            <person name="Jiang R.H."/>
            <person name="Aerts A."/>
            <person name="Arredondo F.D."/>
            <person name="Baxter L."/>
            <person name="Bensasson D."/>
            <person name="Beynon J.L."/>
            <person name="Chapman J."/>
            <person name="Damasceno C.M."/>
            <person name="Dorrance A.E."/>
            <person name="Dou D."/>
            <person name="Dickerman A.W."/>
            <person name="Dubchak I.L."/>
            <person name="Garbelotto M."/>
            <person name="Gijzen M."/>
            <person name="Gordon S.G."/>
            <person name="Govers F."/>
            <person name="Grunwald N.J."/>
            <person name="Huang W."/>
            <person name="Ivors K.L."/>
            <person name="Jones R.W."/>
            <person name="Kamoun S."/>
            <person name="Krampis K."/>
            <person name="Lamour K.H."/>
            <person name="Lee M.K."/>
            <person name="McDonald W.H."/>
            <person name="Medina M."/>
            <person name="Meijer H.J."/>
            <person name="Nordberg E.K."/>
            <person name="Maclean D.J."/>
            <person name="Ospina-Giraldo M.D."/>
            <person name="Morris P.F."/>
            <person name="Phuntumart V."/>
            <person name="Putnam N.H."/>
            <person name="Rash S."/>
            <person name="Rose J.K."/>
            <person name="Sakihama Y."/>
            <person name="Salamov A.A."/>
            <person name="Savidor A."/>
            <person name="Scheuring C.F."/>
            <person name="Smith B.M."/>
            <person name="Sobral B.W."/>
            <person name="Terry A."/>
            <person name="Torto-Alalibo T.A."/>
            <person name="Win J."/>
            <person name="Xu Z."/>
            <person name="Zhang H."/>
            <person name="Grigoriev I.V."/>
            <person name="Rokhsar D.S."/>
            <person name="Boore J.L."/>
        </authorList>
    </citation>
    <scope>NUCLEOTIDE SEQUENCE [LARGE SCALE GENOMIC DNA]</scope>
    <source>
        <strain evidence="2 3">P6497</strain>
    </source>
</reference>